<dbReference type="Proteomes" id="UP001204851">
    <property type="component" value="Unassembled WGS sequence"/>
</dbReference>
<comment type="similarity">
    <text evidence="2">Belongs to the membrane fusion protein (MFP) (TC 8.A.1) family.</text>
</comment>
<reference evidence="10 11" key="1">
    <citation type="submission" date="2022-06" db="EMBL/GenBank/DDBJ databases">
        <title>Ideonella sp. NS12-5 Genome sequencing and assembly.</title>
        <authorList>
            <person name="Jung Y."/>
        </authorList>
    </citation>
    <scope>NUCLEOTIDE SEQUENCE [LARGE SCALE GENOMIC DNA]</scope>
    <source>
        <strain evidence="10 11">NS12-5</strain>
    </source>
</reference>
<dbReference type="Pfam" id="PF26002">
    <property type="entry name" value="Beta-barrel_AprE"/>
    <property type="match status" value="1"/>
</dbReference>
<evidence type="ECO:0000256" key="2">
    <source>
        <dbReference type="ARBA" id="ARBA00009477"/>
    </source>
</evidence>
<evidence type="ECO:0000313" key="10">
    <source>
        <dbReference type="EMBL" id="MCO5976176.1"/>
    </source>
</evidence>
<dbReference type="Gene3D" id="2.40.30.170">
    <property type="match status" value="1"/>
</dbReference>
<name>A0ABT1BIZ4_9BURK</name>
<dbReference type="PROSITE" id="PS00543">
    <property type="entry name" value="HLYD_FAMILY"/>
    <property type="match status" value="1"/>
</dbReference>
<keyword evidence="7" id="KW-0175">Coiled coil</keyword>
<evidence type="ECO:0000256" key="3">
    <source>
        <dbReference type="ARBA" id="ARBA00022448"/>
    </source>
</evidence>
<accession>A0ABT1BIZ4</accession>
<keyword evidence="3" id="KW-0813">Transport</keyword>
<dbReference type="Gene3D" id="2.40.50.100">
    <property type="match status" value="1"/>
</dbReference>
<dbReference type="RefSeq" id="WP_252768656.1">
    <property type="nucleotide sequence ID" value="NZ_JAMXMC010000003.1"/>
</dbReference>
<evidence type="ECO:0000256" key="1">
    <source>
        <dbReference type="ARBA" id="ARBA00004167"/>
    </source>
</evidence>
<evidence type="ECO:0000313" key="11">
    <source>
        <dbReference type="Proteomes" id="UP001204851"/>
    </source>
</evidence>
<dbReference type="EMBL" id="JAMXMC010000003">
    <property type="protein sequence ID" value="MCO5976176.1"/>
    <property type="molecule type" value="Genomic_DNA"/>
</dbReference>
<gene>
    <name evidence="10" type="ORF">M0L44_05480</name>
</gene>
<dbReference type="PRINTS" id="PR01490">
    <property type="entry name" value="RTXTOXIND"/>
</dbReference>
<protein>
    <submittedName>
        <fullName evidence="10">HlyD family efflux transporter periplasmic adaptor subunit</fullName>
    </submittedName>
</protein>
<keyword evidence="6 8" id="KW-0472">Membrane</keyword>
<comment type="caution">
    <text evidence="10">The sequence shown here is derived from an EMBL/GenBank/DDBJ whole genome shotgun (WGS) entry which is preliminary data.</text>
</comment>
<organism evidence="10 11">
    <name type="scientific">Ideonella oryzae</name>
    <dbReference type="NCBI Taxonomy" id="2937441"/>
    <lineage>
        <taxon>Bacteria</taxon>
        <taxon>Pseudomonadati</taxon>
        <taxon>Pseudomonadota</taxon>
        <taxon>Betaproteobacteria</taxon>
        <taxon>Burkholderiales</taxon>
        <taxon>Sphaerotilaceae</taxon>
        <taxon>Ideonella</taxon>
    </lineage>
</organism>
<sequence>MWFERHEHDDAGASARIERLENFHRRKLGWVLGPLAIGFAAFVIWAMSFRIDEVARAHGEVIASSRVQVIQAVDGGVLSELRVKEGDRVKAGEILARLDLTRVSTTVGETEARLFALRAKSARLRAEVTAAATPDFPRVPSMSLQDQVEVERALFRQRKEGLKEELRTLQVALDLARKKLELVEQLKASGDTSGSEVLSAKNAVNDAEARLISRRNKFYEDARVELTRAEDEISQNEQVLERHEQERKDAVFRSKVNGIVKNIRVTTVGGVLRQGEEIMQIVPVDDELIVEVKVSPADIARVRPGLEANIRFDPFDYTVFGTVAAKVTYVSADTLKEQTNRGEDIYYRAHLAPGRTPVTTNTGKTLDILPGMTAQVDIRTGDRTLMDYLLKPLRKTLMDSFRER</sequence>
<feature type="domain" description="AprE-like beta-barrel" evidence="9">
    <location>
        <begin position="288"/>
        <end position="381"/>
    </location>
</feature>
<dbReference type="InterPro" id="IPR050739">
    <property type="entry name" value="MFP"/>
</dbReference>
<evidence type="ECO:0000256" key="5">
    <source>
        <dbReference type="ARBA" id="ARBA00022989"/>
    </source>
</evidence>
<evidence type="ECO:0000256" key="6">
    <source>
        <dbReference type="ARBA" id="ARBA00023136"/>
    </source>
</evidence>
<dbReference type="SUPFAM" id="SSF111369">
    <property type="entry name" value="HlyD-like secretion proteins"/>
    <property type="match status" value="1"/>
</dbReference>
<dbReference type="PANTHER" id="PTHR30386">
    <property type="entry name" value="MEMBRANE FUSION SUBUNIT OF EMRAB-TOLC MULTIDRUG EFFLUX PUMP"/>
    <property type="match status" value="1"/>
</dbReference>
<feature type="transmembrane region" description="Helical" evidence="8">
    <location>
        <begin position="28"/>
        <end position="47"/>
    </location>
</feature>
<dbReference type="InterPro" id="IPR058982">
    <property type="entry name" value="Beta-barrel_AprE"/>
</dbReference>
<dbReference type="PANTHER" id="PTHR30386:SF26">
    <property type="entry name" value="TRANSPORT PROTEIN COMB"/>
    <property type="match status" value="1"/>
</dbReference>
<feature type="coiled-coil region" evidence="7">
    <location>
        <begin position="219"/>
        <end position="246"/>
    </location>
</feature>
<evidence type="ECO:0000256" key="8">
    <source>
        <dbReference type="SAM" id="Phobius"/>
    </source>
</evidence>
<keyword evidence="4 8" id="KW-0812">Transmembrane</keyword>
<evidence type="ECO:0000256" key="4">
    <source>
        <dbReference type="ARBA" id="ARBA00022692"/>
    </source>
</evidence>
<dbReference type="InterPro" id="IPR006144">
    <property type="entry name" value="Secretion_HlyD_CS"/>
</dbReference>
<keyword evidence="11" id="KW-1185">Reference proteome</keyword>
<comment type="subcellular location">
    <subcellularLocation>
        <location evidence="1">Membrane</location>
        <topology evidence="1">Single-pass membrane protein</topology>
    </subcellularLocation>
</comment>
<proteinExistence type="inferred from homology"/>
<feature type="coiled-coil region" evidence="7">
    <location>
        <begin position="145"/>
        <end position="186"/>
    </location>
</feature>
<evidence type="ECO:0000259" key="9">
    <source>
        <dbReference type="Pfam" id="PF26002"/>
    </source>
</evidence>
<evidence type="ECO:0000256" key="7">
    <source>
        <dbReference type="SAM" id="Coils"/>
    </source>
</evidence>
<keyword evidence="5 8" id="KW-1133">Transmembrane helix</keyword>